<comment type="caution">
    <text evidence="1">The sequence shown here is derived from an EMBL/GenBank/DDBJ whole genome shotgun (WGS) entry which is preliminary data.</text>
</comment>
<dbReference type="Proteomes" id="UP000522313">
    <property type="component" value="Unassembled WGS sequence"/>
</dbReference>
<dbReference type="EMBL" id="JACHBT010000011">
    <property type="protein sequence ID" value="MBB6505302.1"/>
    <property type="molecule type" value="Genomic_DNA"/>
</dbReference>
<organism evidence="1 2">
    <name type="scientific">Sphingomonas endophytica</name>
    <dbReference type="NCBI Taxonomy" id="869719"/>
    <lineage>
        <taxon>Bacteria</taxon>
        <taxon>Pseudomonadati</taxon>
        <taxon>Pseudomonadota</taxon>
        <taxon>Alphaproteobacteria</taxon>
        <taxon>Sphingomonadales</taxon>
        <taxon>Sphingomonadaceae</taxon>
        <taxon>Sphingomonas</taxon>
    </lineage>
</organism>
<gene>
    <name evidence="1" type="ORF">F4693_002290</name>
</gene>
<reference evidence="1 2" key="2">
    <citation type="submission" date="2020-08" db="EMBL/GenBank/DDBJ databases">
        <authorList>
            <person name="Partida-Martinez L."/>
            <person name="Huntemann M."/>
            <person name="Clum A."/>
            <person name="Wang J."/>
            <person name="Palaniappan K."/>
            <person name="Ritter S."/>
            <person name="Chen I.-M."/>
            <person name="Stamatis D."/>
            <person name="Reddy T."/>
            <person name="O'Malley R."/>
            <person name="Daum C."/>
            <person name="Shapiro N."/>
            <person name="Ivanova N."/>
            <person name="Kyrpides N."/>
            <person name="Woyke T."/>
        </authorList>
    </citation>
    <scope>NUCLEOTIDE SEQUENCE [LARGE SCALE GENOMIC DNA]</scope>
    <source>
        <strain evidence="1 2">AS3.13</strain>
    </source>
</reference>
<evidence type="ECO:0000313" key="1">
    <source>
        <dbReference type="EMBL" id="MBB6505302.1"/>
    </source>
</evidence>
<sequence length="57" mass="6071">MASATAVIIRFMIRNPLLTFVNGAASNSDMLQSRDSVKAGQVIDLQPSRHLLSLGAS</sequence>
<protein>
    <submittedName>
        <fullName evidence="1">Uncharacterized protein</fullName>
    </submittedName>
</protein>
<accession>A0A7X0JER2</accession>
<evidence type="ECO:0000313" key="2">
    <source>
        <dbReference type="Proteomes" id="UP000522313"/>
    </source>
</evidence>
<reference evidence="1 2" key="1">
    <citation type="submission" date="2020-08" db="EMBL/GenBank/DDBJ databases">
        <title>The Agave Microbiome: Exploring the role of microbial communities in plant adaptations to desert environments.</title>
        <authorList>
            <person name="Partida-Martinez L.P."/>
        </authorList>
    </citation>
    <scope>NUCLEOTIDE SEQUENCE [LARGE SCALE GENOMIC DNA]</scope>
    <source>
        <strain evidence="1 2">AS3.13</strain>
    </source>
</reference>
<proteinExistence type="predicted"/>
<dbReference type="AlphaFoldDB" id="A0A7X0JER2"/>
<name>A0A7X0JER2_9SPHN</name>